<feature type="transmembrane region" description="Helical" evidence="12">
    <location>
        <begin position="450"/>
        <end position="470"/>
    </location>
</feature>
<evidence type="ECO:0000259" key="14">
    <source>
        <dbReference type="PROSITE" id="PS51099"/>
    </source>
</evidence>
<keyword evidence="5" id="KW-0597">Phosphoprotein</keyword>
<keyword evidence="10 12" id="KW-1133">Transmembrane helix</keyword>
<dbReference type="InterPro" id="IPR003353">
    <property type="entry name" value="PTS_IIB_fruc"/>
</dbReference>
<keyword evidence="3" id="KW-0813">Transport</keyword>
<evidence type="ECO:0000256" key="9">
    <source>
        <dbReference type="ARBA" id="ARBA00022692"/>
    </source>
</evidence>
<dbReference type="InterPro" id="IPR036095">
    <property type="entry name" value="PTS_EIIB-like_sf"/>
</dbReference>
<feature type="transmembrane region" description="Helical" evidence="12">
    <location>
        <begin position="356"/>
        <end position="377"/>
    </location>
</feature>
<dbReference type="InterPro" id="IPR002178">
    <property type="entry name" value="PTS_EIIA_type-2_dom"/>
</dbReference>
<dbReference type="InterPro" id="IPR003501">
    <property type="entry name" value="PTS_EIIB_2/3"/>
</dbReference>
<evidence type="ECO:0000313" key="16">
    <source>
        <dbReference type="EMBL" id="KRM27831.1"/>
    </source>
</evidence>
<dbReference type="GO" id="GO:0005886">
    <property type="term" value="C:plasma membrane"/>
    <property type="evidence" value="ECO:0007669"/>
    <property type="project" value="UniProtKB-SubCell"/>
</dbReference>
<dbReference type="OrthoDB" id="9782569at2"/>
<dbReference type="InterPro" id="IPR013011">
    <property type="entry name" value="PTS_EIIB_2"/>
</dbReference>
<evidence type="ECO:0000256" key="5">
    <source>
        <dbReference type="ARBA" id="ARBA00022553"/>
    </source>
</evidence>
<dbReference type="NCBIfam" id="TIGR00848">
    <property type="entry name" value="fruA"/>
    <property type="match status" value="1"/>
</dbReference>
<dbReference type="PROSITE" id="PS51094">
    <property type="entry name" value="PTS_EIIA_TYPE_2"/>
    <property type="match status" value="1"/>
</dbReference>
<dbReference type="InterPro" id="IPR016152">
    <property type="entry name" value="PTrfase/Anion_transptr"/>
</dbReference>
<dbReference type="PANTHER" id="PTHR30505">
    <property type="entry name" value="FRUCTOSE-LIKE PERMEASE"/>
    <property type="match status" value="1"/>
</dbReference>
<dbReference type="InterPro" id="IPR003352">
    <property type="entry name" value="PTS_EIIC"/>
</dbReference>
<dbReference type="PROSITE" id="PS00372">
    <property type="entry name" value="PTS_EIIA_TYPE_2_HIS"/>
    <property type="match status" value="1"/>
</dbReference>
<feature type="transmembrane region" description="Helical" evidence="12">
    <location>
        <begin position="415"/>
        <end position="438"/>
    </location>
</feature>
<evidence type="ECO:0000313" key="17">
    <source>
        <dbReference type="Proteomes" id="UP000050949"/>
    </source>
</evidence>
<evidence type="ECO:0000259" key="15">
    <source>
        <dbReference type="PROSITE" id="PS51104"/>
    </source>
</evidence>
<feature type="transmembrane region" description="Helical" evidence="12">
    <location>
        <begin position="476"/>
        <end position="500"/>
    </location>
</feature>
<dbReference type="SUPFAM" id="SSF55804">
    <property type="entry name" value="Phoshotransferase/anion transport protein"/>
    <property type="match status" value="1"/>
</dbReference>
<keyword evidence="9 12" id="KW-0812">Transmembrane</keyword>
<dbReference type="GO" id="GO:0009401">
    <property type="term" value="P:phosphoenolpyruvate-dependent sugar phosphotransferase system"/>
    <property type="evidence" value="ECO:0007669"/>
    <property type="project" value="UniProtKB-KW"/>
</dbReference>
<dbReference type="GO" id="GO:0005351">
    <property type="term" value="F:carbohydrate:proton symporter activity"/>
    <property type="evidence" value="ECO:0007669"/>
    <property type="project" value="InterPro"/>
</dbReference>
<feature type="transmembrane region" description="Helical" evidence="12">
    <location>
        <begin position="633"/>
        <end position="653"/>
    </location>
</feature>
<feature type="transmembrane region" description="Helical" evidence="12">
    <location>
        <begin position="325"/>
        <end position="344"/>
    </location>
</feature>
<dbReference type="PROSITE" id="PS51099">
    <property type="entry name" value="PTS_EIIB_TYPE_2"/>
    <property type="match status" value="1"/>
</dbReference>
<evidence type="ECO:0000256" key="10">
    <source>
        <dbReference type="ARBA" id="ARBA00022989"/>
    </source>
</evidence>
<dbReference type="GO" id="GO:0022877">
    <property type="term" value="F:protein-N(PI)-phosphohistidine-fructose phosphotransferase system transporter activity"/>
    <property type="evidence" value="ECO:0007669"/>
    <property type="project" value="InterPro"/>
</dbReference>
<feature type="domain" description="PTS EIIB type-2" evidence="14">
    <location>
        <begin position="191"/>
        <end position="286"/>
    </location>
</feature>
<dbReference type="Gene3D" id="3.40.930.10">
    <property type="entry name" value="Mannitol-specific EII, Chain A"/>
    <property type="match status" value="1"/>
</dbReference>
<proteinExistence type="predicted"/>
<sequence>MKIQDLLIKDAMIMDLKATTKEAAIDEMIDRYAQVGVITDKADYKTHIMQREAESTTGIGDGIAMPHAKTDSVKKAAVLFAKSNAGVDFNALDGQPVHLFFMIAAPAGANNEHLQALAALSSLLINPALVASLKKADTPDQVISLFNDAEAKKEAEDAKDEQEAAATQAAVGTADAAKSAEPAADIKKPYVVAVTACPTGIAHTYMAEAALKQEAKKMGVDIKVETNGSEGIKHRLTASDIDRAVGVIVAADKKVAMDRFSGKHLINRPVIDGINKPHQLIEDTLAERGPIFHASGDDSAADAGTDDEDKQSLGRQIYASLMNGISNMLPFVVGGGIIMALSFLLERLPGVGANSIVFTFTNSLGNAAFNFLVPVLAAYIAEAIGDRPALLPGFVAGWMANNTGFSIIASKNGVAGFLGGLVGGFLAGLTILVLKRWFKNLPKALDGLKPVFIFPILSLLAIGLMMYFIINPVFTALNLALIGFLESMGTTNTILVGTILGGMMAIDMGGPFNKAAYVFSIGVFMSSKQTDGRWMAAVMAGGMVPPLAIALATTIWPKKWTPAERTSGLSDYLLGLSFITEGAIPFAAADPLRIITSSIIGAAIAGGLTQAMGVNVPAPHGGIFASLLANKPLQFLLAVVIGSVISGVILGLWKKNRPDNGLDEVKA</sequence>
<dbReference type="Proteomes" id="UP000050949">
    <property type="component" value="Unassembled WGS sequence"/>
</dbReference>
<comment type="caution">
    <text evidence="16">The sequence shown here is derived from an EMBL/GenBank/DDBJ whole genome shotgun (WGS) entry which is preliminary data.</text>
</comment>
<protein>
    <submittedName>
        <fullName evidence="16">Fructose-specific phosphotransferase system, enzyme IIABC</fullName>
    </submittedName>
</protein>
<feature type="domain" description="PTS EIIA type-2" evidence="13">
    <location>
        <begin position="5"/>
        <end position="149"/>
    </location>
</feature>
<evidence type="ECO:0000256" key="3">
    <source>
        <dbReference type="ARBA" id="ARBA00022448"/>
    </source>
</evidence>
<dbReference type="eggNOG" id="COG1445">
    <property type="taxonomic scope" value="Bacteria"/>
</dbReference>
<dbReference type="GO" id="GO:0090563">
    <property type="term" value="F:protein-phosphocysteine-sugar phosphotransferase activity"/>
    <property type="evidence" value="ECO:0007669"/>
    <property type="project" value="TreeGrafter"/>
</dbReference>
<dbReference type="InterPro" id="IPR006327">
    <property type="entry name" value="PTS_IIC_fruc"/>
</dbReference>
<feature type="domain" description="PTS EIIC type-2" evidence="15">
    <location>
        <begin position="317"/>
        <end position="653"/>
    </location>
</feature>
<gene>
    <name evidence="16" type="ORF">FC91_GL002294</name>
</gene>
<dbReference type="NCBIfam" id="TIGR00829">
    <property type="entry name" value="FRU"/>
    <property type="match status" value="1"/>
</dbReference>
<keyword evidence="6" id="KW-0762">Sugar transport</keyword>
<dbReference type="Pfam" id="PF02378">
    <property type="entry name" value="PTS_EIIC"/>
    <property type="match status" value="1"/>
</dbReference>
<dbReference type="InterPro" id="IPR050864">
    <property type="entry name" value="Bacterial_PTS_Sugar_Transport"/>
</dbReference>
<evidence type="ECO:0000256" key="4">
    <source>
        <dbReference type="ARBA" id="ARBA00022475"/>
    </source>
</evidence>
<dbReference type="CDD" id="cd00211">
    <property type="entry name" value="PTS_IIA_fru"/>
    <property type="match status" value="1"/>
</dbReference>
<dbReference type="FunFam" id="3.40.50.2300:FF:000014">
    <property type="entry name" value="PTS system fructose-like transporter subunit IIB"/>
    <property type="match status" value="1"/>
</dbReference>
<dbReference type="SUPFAM" id="SSF52794">
    <property type="entry name" value="PTS system IIB component-like"/>
    <property type="match status" value="1"/>
</dbReference>
<keyword evidence="7 16" id="KW-0808">Transferase</keyword>
<dbReference type="PATRIC" id="fig|1122147.4.peg.2372"/>
<name>A0A0R1XCF6_9LACO</name>
<evidence type="ECO:0000259" key="13">
    <source>
        <dbReference type="PROSITE" id="PS51094"/>
    </source>
</evidence>
<evidence type="ECO:0000256" key="6">
    <source>
        <dbReference type="ARBA" id="ARBA00022597"/>
    </source>
</evidence>
<dbReference type="NCBIfam" id="TIGR01427">
    <property type="entry name" value="PTS_IIC_fructo"/>
    <property type="match status" value="1"/>
</dbReference>
<dbReference type="Pfam" id="PF00359">
    <property type="entry name" value="PTS_EIIA_2"/>
    <property type="match status" value="1"/>
</dbReference>
<feature type="transmembrane region" description="Helical" evidence="12">
    <location>
        <begin position="594"/>
        <end position="613"/>
    </location>
</feature>
<dbReference type="FunFam" id="3.40.930.10:FF:000009">
    <property type="entry name" value="PTS system, fructose specific IIABC component"/>
    <property type="match status" value="1"/>
</dbReference>
<feature type="transmembrane region" description="Helical" evidence="12">
    <location>
        <begin position="389"/>
        <end position="409"/>
    </location>
</feature>
<reference evidence="16 17" key="1">
    <citation type="journal article" date="2015" name="Genome Announc.">
        <title>Expanding the biotechnology potential of lactobacilli through comparative genomics of 213 strains and associated genera.</title>
        <authorList>
            <person name="Sun Z."/>
            <person name="Harris H.M."/>
            <person name="McCann A."/>
            <person name="Guo C."/>
            <person name="Argimon S."/>
            <person name="Zhang W."/>
            <person name="Yang X."/>
            <person name="Jeffery I.B."/>
            <person name="Cooney J.C."/>
            <person name="Kagawa T.F."/>
            <person name="Liu W."/>
            <person name="Song Y."/>
            <person name="Salvetti E."/>
            <person name="Wrobel A."/>
            <person name="Rasinkangas P."/>
            <person name="Parkhill J."/>
            <person name="Rea M.C."/>
            <person name="O'Sullivan O."/>
            <person name="Ritari J."/>
            <person name="Douillard F.P."/>
            <person name="Paul Ross R."/>
            <person name="Yang R."/>
            <person name="Briner A.E."/>
            <person name="Felis G.E."/>
            <person name="de Vos W.M."/>
            <person name="Barrangou R."/>
            <person name="Klaenhammer T.R."/>
            <person name="Caufield P.W."/>
            <person name="Cui Y."/>
            <person name="Zhang H."/>
            <person name="O'Toole P.W."/>
        </authorList>
    </citation>
    <scope>NUCLEOTIDE SEQUENCE [LARGE SCALE GENOMIC DNA]</scope>
    <source>
        <strain evidence="16 17">DSM 16991</strain>
    </source>
</reference>
<dbReference type="InterPro" id="IPR013014">
    <property type="entry name" value="PTS_EIIC_2"/>
</dbReference>
<evidence type="ECO:0000256" key="8">
    <source>
        <dbReference type="ARBA" id="ARBA00022683"/>
    </source>
</evidence>
<evidence type="ECO:0000256" key="2">
    <source>
        <dbReference type="ARBA" id="ARBA00004496"/>
    </source>
</evidence>
<evidence type="ECO:0000256" key="1">
    <source>
        <dbReference type="ARBA" id="ARBA00004429"/>
    </source>
</evidence>
<keyword evidence="8" id="KW-0598">Phosphotransferase system</keyword>
<dbReference type="InterPro" id="IPR004715">
    <property type="entry name" value="PTS_IIA_fruc"/>
</dbReference>
<organism evidence="16 17">
    <name type="scientific">Schleiferilactobacillus harbinensis DSM 16991</name>
    <dbReference type="NCBI Taxonomy" id="1122147"/>
    <lineage>
        <taxon>Bacteria</taxon>
        <taxon>Bacillati</taxon>
        <taxon>Bacillota</taxon>
        <taxon>Bacilli</taxon>
        <taxon>Lactobacillales</taxon>
        <taxon>Lactobacillaceae</taxon>
        <taxon>Schleiferilactobacillus</taxon>
    </lineage>
</organism>
<dbReference type="AlphaFoldDB" id="A0A0R1XCF6"/>
<dbReference type="Pfam" id="PF02302">
    <property type="entry name" value="PTS_IIB"/>
    <property type="match status" value="1"/>
</dbReference>
<accession>A0A0R1XCF6</accession>
<evidence type="ECO:0000256" key="12">
    <source>
        <dbReference type="SAM" id="Phobius"/>
    </source>
</evidence>
<dbReference type="CDD" id="cd05569">
    <property type="entry name" value="PTS_IIB_fructose"/>
    <property type="match status" value="1"/>
</dbReference>
<dbReference type="GO" id="GO:0005737">
    <property type="term" value="C:cytoplasm"/>
    <property type="evidence" value="ECO:0007669"/>
    <property type="project" value="UniProtKB-SubCell"/>
</dbReference>
<dbReference type="Gene3D" id="3.40.50.2300">
    <property type="match status" value="1"/>
</dbReference>
<dbReference type="eggNOG" id="COG1762">
    <property type="taxonomic scope" value="Bacteria"/>
</dbReference>
<dbReference type="eggNOG" id="COG1299">
    <property type="taxonomic scope" value="Bacteria"/>
</dbReference>
<keyword evidence="11 12" id="KW-0472">Membrane</keyword>
<dbReference type="RefSeq" id="WP_027828156.1">
    <property type="nucleotide sequence ID" value="NZ_AUEH01000013.1"/>
</dbReference>
<dbReference type="EMBL" id="AZFW01000040">
    <property type="protein sequence ID" value="KRM27831.1"/>
    <property type="molecule type" value="Genomic_DNA"/>
</dbReference>
<dbReference type="PANTHER" id="PTHR30505:SF28">
    <property type="entry name" value="PTS SYSTEM 2-O-ALPHA-MANNOSYL-D-GLYCERATE-SPECIFIC EIIABC COMPONENT"/>
    <property type="match status" value="1"/>
</dbReference>
<keyword evidence="4" id="KW-1003">Cell membrane</keyword>
<feature type="transmembrane region" description="Helical" evidence="12">
    <location>
        <begin position="534"/>
        <end position="557"/>
    </location>
</feature>
<evidence type="ECO:0000256" key="11">
    <source>
        <dbReference type="ARBA" id="ARBA00023136"/>
    </source>
</evidence>
<dbReference type="PROSITE" id="PS51104">
    <property type="entry name" value="PTS_EIIC_TYPE_2"/>
    <property type="match status" value="1"/>
</dbReference>
<evidence type="ECO:0000256" key="7">
    <source>
        <dbReference type="ARBA" id="ARBA00022679"/>
    </source>
</evidence>
<comment type="subcellular location">
    <subcellularLocation>
        <location evidence="1">Cell inner membrane</location>
        <topology evidence="1">Multi-pass membrane protein</topology>
    </subcellularLocation>
    <subcellularLocation>
        <location evidence="2">Cytoplasm</location>
    </subcellularLocation>
</comment>